<accession>A0A514TYW3</accession>
<evidence type="ECO:0000313" key="1">
    <source>
        <dbReference type="EMBL" id="QDK01883.1"/>
    </source>
</evidence>
<dbReference type="InterPro" id="IPR027417">
    <property type="entry name" value="P-loop_NTPase"/>
</dbReference>
<reference evidence="1 2" key="1">
    <citation type="submission" date="2019-06" db="EMBL/GenBank/DDBJ databases">
        <authorList>
            <person name="Alexander J."/>
            <person name="Ertsgaard D.J."/>
            <person name="Fields K.L."/>
            <person name="Fields S.B."/>
            <person name="Humphreys H."/>
            <person name="Kinneman J.E."/>
            <person name="Nelson N.D."/>
            <person name="Olakunle E.K."/>
            <person name="Reimer A.C."/>
            <person name="Robertson C."/>
            <person name="Ross G.V."/>
            <person name="Bonilla J.A."/>
            <person name="Klyczek K."/>
            <person name="Garlena R.A."/>
            <person name="Russell D.A."/>
            <person name="Pope W.H."/>
            <person name="Jacobs-Sera D."/>
            <person name="Hatfull G.F."/>
        </authorList>
    </citation>
    <scope>NUCLEOTIDE SEQUENCE [LARGE SCALE GENOMIC DNA]</scope>
</reference>
<dbReference type="Proteomes" id="UP000318687">
    <property type="component" value="Segment"/>
</dbReference>
<gene>
    <name evidence="1" type="primary">2</name>
    <name evidence="1" type="ORF">SEA_VIBAKI_2</name>
</gene>
<dbReference type="GeneID" id="55813318"/>
<protein>
    <submittedName>
        <fullName evidence="1">Terminase</fullName>
    </submittedName>
</protein>
<evidence type="ECO:0000313" key="2">
    <source>
        <dbReference type="Proteomes" id="UP000318687"/>
    </source>
</evidence>
<dbReference type="Gene3D" id="3.30.420.280">
    <property type="match status" value="1"/>
</dbReference>
<sequence>MTEAPAVVVKYDYEPSEKQALAHSIHVDELLYGGAAGGGKSRWGRAEAVLACLQVPGLQAIIFRRTYPDLNRSVAGPLLAEIPQELGYYHRSDHKWYFNNGSVLELGHLSTAKDLDKYQGAELQFICFEEATHFTEYQFRYMKSRLRAAGKVREGLEKLGLKPRMILTANPGGIGHHWVKKRFVDPAPARTVFRAKPTDKQPNPPTRCYIPATAFDNPHNDDGYMDHLKGLPETLRRALLDGDWNVMEGMRFPQWNIAHHVIEPEQLPVPHFGYPRAIGIDYGSSAPFAALWGAKMSDDLVVVYRELYKPGLTPKQQAALIRDSEADGERMPDRPISMVLDPSMWARSVNDPTAVAKNDAPPPGSIADAYYQVFGRSVGKARNERVGGWALVDEQLRIRDDGLPRLLIHSTCVNLIRTLPALPRDKKNPDDVDTTAEDHAPDALRYLLQELIGKRDANKFSAADWARNRDARTVTGDLATVRL</sequence>
<name>A0A514TYW3_9CAUD</name>
<dbReference type="RefSeq" id="YP_009883979.1">
    <property type="nucleotide sequence ID" value="NC_049465.1"/>
</dbReference>
<dbReference type="KEGG" id="vg:55813318"/>
<proteinExistence type="predicted"/>
<dbReference type="EMBL" id="MN096362">
    <property type="protein sequence ID" value="QDK01883.1"/>
    <property type="molecule type" value="Genomic_DNA"/>
</dbReference>
<organism evidence="1 2">
    <name type="scientific">Arthrobacter phage Vibaki</name>
    <dbReference type="NCBI Taxonomy" id="2593333"/>
    <lineage>
        <taxon>Viruses</taxon>
        <taxon>Duplodnaviria</taxon>
        <taxon>Heunggongvirae</taxon>
        <taxon>Uroviricota</taxon>
        <taxon>Caudoviricetes</taxon>
        <taxon>Berryhillviridae</taxon>
        <taxon>Vibakivirus</taxon>
        <taxon>Vibakivirus vibaki</taxon>
    </lineage>
</organism>
<dbReference type="Pfam" id="PF03237">
    <property type="entry name" value="Terminase_6N"/>
    <property type="match status" value="1"/>
</dbReference>
<dbReference type="Gene3D" id="3.40.50.300">
    <property type="entry name" value="P-loop containing nucleotide triphosphate hydrolases"/>
    <property type="match status" value="1"/>
</dbReference>
<keyword evidence="2" id="KW-1185">Reference proteome</keyword>